<dbReference type="eggNOG" id="ENOG5032QVQ">
    <property type="taxonomic scope" value="Bacteria"/>
</dbReference>
<keyword evidence="3" id="KW-0560">Oxidoreductase</keyword>
<dbReference type="GO" id="GO:0005506">
    <property type="term" value="F:iron ion binding"/>
    <property type="evidence" value="ECO:0007669"/>
    <property type="project" value="InterPro"/>
</dbReference>
<dbReference type="Gene3D" id="3.60.130.10">
    <property type="entry name" value="Clavaminate synthase-like"/>
    <property type="match status" value="1"/>
</dbReference>
<sequence>MANGIAPEMESAYLQQAAEPQTSLEIRLPWVVSSAWQTLLTNTPLDFETSKELYPQLKEQAQEVLGKALCQQIRGFVEDPQLTSMIVRNCPRDRDVPPTPYSGVLSPRSTPIACLVSLTMQNLMGINPVVYEGENDGRLFRHVIPARTSSSQKSSHGSRLRFSYHVDNPDLPLSSEPLGTVSCCPEYLSFFGMRCDPRISTTLVNLDAVIASLPLATVRELCEAQFEIRRPDSFTGNRRCTAELPVLVRGHSGEWLCRFDSENTHGLNLRAEQALATLRGLLETRRFDEPHLLLPGDFMIFKNQRVLHARDGFEPQNDGADRWLLRVFAVNDLNRVRFARADHLYEVLS</sequence>
<evidence type="ECO:0000256" key="2">
    <source>
        <dbReference type="ARBA" id="ARBA00022723"/>
    </source>
</evidence>
<gene>
    <name evidence="7" type="ordered locus">PputW619_0540</name>
</gene>
<dbReference type="InterPro" id="IPR003819">
    <property type="entry name" value="TauD/TfdA-like"/>
</dbReference>
<evidence type="ECO:0000256" key="4">
    <source>
        <dbReference type="ARBA" id="ARBA00023004"/>
    </source>
</evidence>
<keyword evidence="2 5" id="KW-0479">Metal-binding</keyword>
<dbReference type="InterPro" id="IPR042098">
    <property type="entry name" value="TauD-like_sf"/>
</dbReference>
<name>B1J339_PSEPW</name>
<keyword evidence="4 5" id="KW-0408">Iron</keyword>
<dbReference type="GO" id="GO:0016706">
    <property type="term" value="F:2-oxoglutarate-dependent dioxygenase activity"/>
    <property type="evidence" value="ECO:0007669"/>
    <property type="project" value="UniProtKB-ARBA"/>
</dbReference>
<dbReference type="KEGG" id="ppw:PputW619_0540"/>
<evidence type="ECO:0000256" key="5">
    <source>
        <dbReference type="PIRSR" id="PIRSR019543-2"/>
    </source>
</evidence>
<dbReference type="Pfam" id="PF02668">
    <property type="entry name" value="TauD"/>
    <property type="match status" value="1"/>
</dbReference>
<evidence type="ECO:0000256" key="1">
    <source>
        <dbReference type="ARBA" id="ARBA00008425"/>
    </source>
</evidence>
<dbReference type="STRING" id="390235.PputW619_0540"/>
<evidence type="ECO:0000256" key="3">
    <source>
        <dbReference type="ARBA" id="ARBA00023002"/>
    </source>
</evidence>
<dbReference type="PIRSF" id="PIRSF019543">
    <property type="entry name" value="Clavaminate_syn"/>
    <property type="match status" value="1"/>
</dbReference>
<evidence type="ECO:0000259" key="6">
    <source>
        <dbReference type="Pfam" id="PF02668"/>
    </source>
</evidence>
<organism evidence="7">
    <name type="scientific">Pseudomonas putida (strain W619)</name>
    <dbReference type="NCBI Taxonomy" id="390235"/>
    <lineage>
        <taxon>Bacteria</taxon>
        <taxon>Pseudomonadati</taxon>
        <taxon>Pseudomonadota</taxon>
        <taxon>Gammaproteobacteria</taxon>
        <taxon>Pseudomonadales</taxon>
        <taxon>Pseudomonadaceae</taxon>
        <taxon>Pseudomonas</taxon>
    </lineage>
</organism>
<dbReference type="HOGENOM" id="CLU_044078_0_0_6"/>
<accession>B1J339</accession>
<dbReference type="SUPFAM" id="SSF51197">
    <property type="entry name" value="Clavaminate synthase-like"/>
    <property type="match status" value="1"/>
</dbReference>
<comment type="similarity">
    <text evidence="1">Belongs to the clavaminate synthase family.</text>
</comment>
<reference evidence="7" key="1">
    <citation type="submission" date="2008-02" db="EMBL/GenBank/DDBJ databases">
        <title>Complete sequence of Psuedomonas putida W619.</title>
        <authorList>
            <consortium name="US DOE Joint Genome Institute"/>
            <person name="Copeland A."/>
            <person name="Lucas S."/>
            <person name="Lapidus A."/>
            <person name="Barry K."/>
            <person name="Detter J.C."/>
            <person name="Glavina del Rio T."/>
            <person name="Dalin E."/>
            <person name="Tice H."/>
            <person name="Pitluck S."/>
            <person name="Chain P."/>
            <person name="Malfatti S."/>
            <person name="Shin M."/>
            <person name="Vergez L."/>
            <person name="Schmutz J."/>
            <person name="Larimer F."/>
            <person name="Land M."/>
            <person name="Hauser L."/>
            <person name="Kyrpides N."/>
            <person name="Kim E."/>
            <person name="Taghavi S."/>
            <person name="Vangronsveld D."/>
            <person name="van der Lelie D."/>
            <person name="Richardson P."/>
        </authorList>
    </citation>
    <scope>NUCLEOTIDE SEQUENCE</scope>
    <source>
        <strain evidence="7">W619</strain>
    </source>
</reference>
<feature type="domain" description="TauD/TfdA-like" evidence="6">
    <location>
        <begin position="253"/>
        <end position="327"/>
    </location>
</feature>
<proteinExistence type="inferred from homology"/>
<feature type="binding site" evidence="5">
    <location>
        <position position="308"/>
    </location>
    <ligand>
        <name>Fe cation</name>
        <dbReference type="ChEBI" id="CHEBI:24875"/>
    </ligand>
</feature>
<dbReference type="EMBL" id="CP000949">
    <property type="protein sequence ID" value="ACA71045.1"/>
    <property type="molecule type" value="Genomic_DNA"/>
</dbReference>
<dbReference type="AlphaFoldDB" id="B1J339"/>
<protein>
    <recommendedName>
        <fullName evidence="6">TauD/TfdA-like domain-containing protein</fullName>
    </recommendedName>
</protein>
<dbReference type="InterPro" id="IPR014503">
    <property type="entry name" value="Clavaminate_syn-like"/>
</dbReference>
<evidence type="ECO:0000313" key="7">
    <source>
        <dbReference type="EMBL" id="ACA71045.1"/>
    </source>
</evidence>